<proteinExistence type="predicted"/>
<reference evidence="9 10" key="1">
    <citation type="submission" date="2015-07" db="EMBL/GenBank/DDBJ databases">
        <title>Emmonsia species relationships and genome sequence.</title>
        <authorList>
            <person name="Cuomo C.A."/>
            <person name="Schwartz I.S."/>
            <person name="Kenyon C."/>
            <person name="de Hoog G.S."/>
            <person name="Govender N.P."/>
            <person name="Botha A."/>
            <person name="Moreno L."/>
            <person name="de Vries M."/>
            <person name="Munoz J.F."/>
            <person name="Stielow J.B."/>
        </authorList>
    </citation>
    <scope>NUCLEOTIDE SEQUENCE [LARGE SCALE GENOMIC DNA]</scope>
    <source>
        <strain evidence="9 10">CBS 136260</strain>
    </source>
</reference>
<dbReference type="PROSITE" id="PS00658">
    <property type="entry name" value="FORK_HEAD_2"/>
    <property type="match status" value="1"/>
</dbReference>
<evidence type="ECO:0000256" key="3">
    <source>
        <dbReference type="ARBA" id="ARBA00023125"/>
    </source>
</evidence>
<keyword evidence="3 6" id="KW-0238">DNA-binding</keyword>
<dbReference type="SUPFAM" id="SSF46785">
    <property type="entry name" value="Winged helix' DNA-binding domain"/>
    <property type="match status" value="1"/>
</dbReference>
<dbReference type="STRING" id="1658172.A0A1B7P8H4"/>
<feature type="compositionally biased region" description="Basic residues" evidence="7">
    <location>
        <begin position="365"/>
        <end position="375"/>
    </location>
</feature>
<dbReference type="InterPro" id="IPR030456">
    <property type="entry name" value="TF_fork_head_CS_2"/>
</dbReference>
<evidence type="ECO:0000256" key="7">
    <source>
        <dbReference type="SAM" id="MobiDB-lite"/>
    </source>
</evidence>
<gene>
    <name evidence="9" type="ORF">ACJ72_00341</name>
</gene>
<dbReference type="GO" id="GO:0000981">
    <property type="term" value="F:DNA-binding transcription factor activity, RNA polymerase II-specific"/>
    <property type="evidence" value="ECO:0007669"/>
    <property type="project" value="TreeGrafter"/>
</dbReference>
<keyword evidence="10" id="KW-1185">Reference proteome</keyword>
<evidence type="ECO:0000256" key="6">
    <source>
        <dbReference type="PROSITE-ProRule" id="PRU00089"/>
    </source>
</evidence>
<feature type="DNA-binding region" description="Fork-head" evidence="6">
    <location>
        <begin position="241"/>
        <end position="341"/>
    </location>
</feature>
<feature type="domain" description="Fork-head" evidence="8">
    <location>
        <begin position="241"/>
        <end position="341"/>
    </location>
</feature>
<feature type="compositionally biased region" description="Basic residues" evidence="7">
    <location>
        <begin position="336"/>
        <end position="346"/>
    </location>
</feature>
<evidence type="ECO:0000313" key="10">
    <source>
        <dbReference type="Proteomes" id="UP000091918"/>
    </source>
</evidence>
<dbReference type="GO" id="GO:0000978">
    <property type="term" value="F:RNA polymerase II cis-regulatory region sequence-specific DNA binding"/>
    <property type="evidence" value="ECO:0007669"/>
    <property type="project" value="TreeGrafter"/>
</dbReference>
<evidence type="ECO:0000313" key="9">
    <source>
        <dbReference type="EMBL" id="OAX85279.1"/>
    </source>
</evidence>
<dbReference type="PROSITE" id="PS50039">
    <property type="entry name" value="FORK_HEAD_3"/>
    <property type="match status" value="1"/>
</dbReference>
<feature type="compositionally biased region" description="Basic and acidic residues" evidence="7">
    <location>
        <begin position="376"/>
        <end position="386"/>
    </location>
</feature>
<feature type="compositionally biased region" description="Polar residues" evidence="7">
    <location>
        <begin position="133"/>
        <end position="146"/>
    </location>
</feature>
<dbReference type="AlphaFoldDB" id="A0A1B7P8H4"/>
<name>A0A1B7P8H4_9EURO</name>
<dbReference type="Pfam" id="PF00250">
    <property type="entry name" value="Forkhead"/>
    <property type="match status" value="1"/>
</dbReference>
<dbReference type="PANTHER" id="PTHR45881">
    <property type="entry name" value="CHECKPOINT SUPPRESSOR 1-LIKE, ISOFORM A-RELATED"/>
    <property type="match status" value="1"/>
</dbReference>
<keyword evidence="2" id="KW-0805">Transcription regulation</keyword>
<accession>A0A1B7P8H4</accession>
<keyword evidence="4" id="KW-0804">Transcription</keyword>
<dbReference type="OrthoDB" id="5954824at2759"/>
<dbReference type="InterPro" id="IPR036388">
    <property type="entry name" value="WH-like_DNA-bd_sf"/>
</dbReference>
<dbReference type="Proteomes" id="UP000091918">
    <property type="component" value="Unassembled WGS sequence"/>
</dbReference>
<evidence type="ECO:0000259" key="8">
    <source>
        <dbReference type="PROSITE" id="PS50039"/>
    </source>
</evidence>
<dbReference type="InterPro" id="IPR036390">
    <property type="entry name" value="WH_DNA-bd_sf"/>
</dbReference>
<dbReference type="PANTHER" id="PTHR45881:SF5">
    <property type="entry name" value="FORK-HEAD DOMAIN-CONTAINING PROTEIN"/>
    <property type="match status" value="1"/>
</dbReference>
<dbReference type="Gene3D" id="1.10.10.10">
    <property type="entry name" value="Winged helix-like DNA-binding domain superfamily/Winged helix DNA-binding domain"/>
    <property type="match status" value="1"/>
</dbReference>
<feature type="region of interest" description="Disordered" evidence="7">
    <location>
        <begin position="133"/>
        <end position="174"/>
    </location>
</feature>
<keyword evidence="5 6" id="KW-0539">Nucleus</keyword>
<evidence type="ECO:0000256" key="2">
    <source>
        <dbReference type="ARBA" id="ARBA00023015"/>
    </source>
</evidence>
<evidence type="ECO:0000256" key="5">
    <source>
        <dbReference type="ARBA" id="ARBA00023242"/>
    </source>
</evidence>
<protein>
    <recommendedName>
        <fullName evidence="8">Fork-head domain-containing protein</fullName>
    </recommendedName>
</protein>
<dbReference type="SMART" id="SM00339">
    <property type="entry name" value="FH"/>
    <property type="match status" value="1"/>
</dbReference>
<dbReference type="EMBL" id="LGUA01000017">
    <property type="protein sequence ID" value="OAX85279.1"/>
    <property type="molecule type" value="Genomic_DNA"/>
</dbReference>
<organism evidence="9 10">
    <name type="scientific">Emergomyces africanus</name>
    <dbReference type="NCBI Taxonomy" id="1955775"/>
    <lineage>
        <taxon>Eukaryota</taxon>
        <taxon>Fungi</taxon>
        <taxon>Dikarya</taxon>
        <taxon>Ascomycota</taxon>
        <taxon>Pezizomycotina</taxon>
        <taxon>Eurotiomycetes</taxon>
        <taxon>Eurotiomycetidae</taxon>
        <taxon>Onygenales</taxon>
        <taxon>Ajellomycetaceae</taxon>
        <taxon>Emergomyces</taxon>
    </lineage>
</organism>
<dbReference type="GO" id="GO:0005634">
    <property type="term" value="C:nucleus"/>
    <property type="evidence" value="ECO:0007669"/>
    <property type="project" value="UniProtKB-SubCell"/>
</dbReference>
<dbReference type="InterPro" id="IPR001766">
    <property type="entry name" value="Fork_head_dom"/>
</dbReference>
<evidence type="ECO:0000256" key="1">
    <source>
        <dbReference type="ARBA" id="ARBA00004123"/>
    </source>
</evidence>
<comment type="caution">
    <text evidence="9">The sequence shown here is derived from an EMBL/GenBank/DDBJ whole genome shotgun (WGS) entry which is preliminary data.</text>
</comment>
<feature type="region of interest" description="Disordered" evidence="7">
    <location>
        <begin position="331"/>
        <end position="390"/>
    </location>
</feature>
<comment type="subcellular location">
    <subcellularLocation>
        <location evidence="1 6">Nucleus</location>
    </subcellularLocation>
</comment>
<evidence type="ECO:0000256" key="4">
    <source>
        <dbReference type="ARBA" id="ARBA00023163"/>
    </source>
</evidence>
<sequence length="457" mass="51130">MKDGNAHHHFQPRYLPLETSPVYGTSPVEQPLSFPDIVSPRHLFQASSCSDSISNFNDLSNIEINYAQHPKLAQNPSVLPRHPFHFAMDRSFIPSSNCRTYTTPFDAGSYGIWLENNAAESLLTASRFGQNNTAAGNQSFSQSTSYPEPPPAHGENMSTSPLRFHGEQQAPPRQYFPFSNIPERPMERLSSNLRSTGFLLSPENSTASSPSVASNNLQLSPDSMAASVVNVSSEADSDDEKCDEPYSKLIWRALQSVPDKKMALKEIYEWFEKNTNKARNSDTKGWQNSIRHNLSMNAAFEGVKDTSSPDGTLRKPANVWVLTKEALQNGVQSTTRYRKLGTQKKPPKSDHPAPQRQRSGAKGGKAAKKQSKTRRVIQEPRKEETTNRSVAFYDFQPRDENTADSNFNYHSQAFSDHTSGFTPDSYGLVNVIGTHPRSDLRDRTLFSNTLFSENNEF</sequence>